<dbReference type="EMBL" id="BARW01003056">
    <property type="protein sequence ID" value="GAI62865.1"/>
    <property type="molecule type" value="Genomic_DNA"/>
</dbReference>
<feature type="transmembrane region" description="Helical" evidence="1">
    <location>
        <begin position="329"/>
        <end position="348"/>
    </location>
</feature>
<feature type="transmembrane region" description="Helical" evidence="1">
    <location>
        <begin position="210"/>
        <end position="228"/>
    </location>
</feature>
<accession>X1RI89</accession>
<evidence type="ECO:0000256" key="1">
    <source>
        <dbReference type="SAM" id="Phobius"/>
    </source>
</evidence>
<keyword evidence="1" id="KW-0812">Transmembrane</keyword>
<feature type="transmembrane region" description="Helical" evidence="1">
    <location>
        <begin position="72"/>
        <end position="95"/>
    </location>
</feature>
<keyword evidence="1" id="KW-0472">Membrane</keyword>
<feature type="transmembrane region" description="Helical" evidence="1">
    <location>
        <begin position="144"/>
        <end position="166"/>
    </location>
</feature>
<feature type="transmembrane region" description="Helical" evidence="1">
    <location>
        <begin position="116"/>
        <end position="138"/>
    </location>
</feature>
<feature type="transmembrane region" description="Helical" evidence="1">
    <location>
        <begin position="240"/>
        <end position="260"/>
    </location>
</feature>
<keyword evidence="1" id="KW-1133">Transmembrane helix</keyword>
<feature type="non-terminal residue" evidence="2">
    <location>
        <position position="350"/>
    </location>
</feature>
<gene>
    <name evidence="2" type="ORF">S12H4_08044</name>
</gene>
<feature type="transmembrane region" description="Helical" evidence="1">
    <location>
        <begin position="266"/>
        <end position="286"/>
    </location>
</feature>
<proteinExistence type="predicted"/>
<reference evidence="2" key="1">
    <citation type="journal article" date="2014" name="Front. Microbiol.">
        <title>High frequency of phylogenetically diverse reductive dehalogenase-homologous genes in deep subseafloor sedimentary metagenomes.</title>
        <authorList>
            <person name="Kawai M."/>
            <person name="Futagami T."/>
            <person name="Toyoda A."/>
            <person name="Takaki Y."/>
            <person name="Nishi S."/>
            <person name="Hori S."/>
            <person name="Arai W."/>
            <person name="Tsubouchi T."/>
            <person name="Morono Y."/>
            <person name="Uchiyama I."/>
            <person name="Ito T."/>
            <person name="Fujiyama A."/>
            <person name="Inagaki F."/>
            <person name="Takami H."/>
        </authorList>
    </citation>
    <scope>NUCLEOTIDE SEQUENCE</scope>
    <source>
        <strain evidence="2">Expedition CK06-06</strain>
    </source>
</reference>
<sequence>MSEEKIEAKSERTEQLHKRYEWLDQFRGLIIILLIVSVITWPLSGDLLGGVIPIGPPLLNHGFQYYKGYPAIITIIDIGQQIFMFILGYVSFIAFTSRRDKKGIGAAWKHGLIRVAVLYGLSLLADGLIGGLLLGGSIPWDDVLYKGTLANLAIGSFAAYLSVFLIPKKADNRIYLCMGILILHATLYFLPGFDHYGPVDGPIIFPWNALNHAAIAIAGTCFSQWYKLDPSDPSVGFKKRILPVSTIAIIAFYCFDWIQYAEHHDATTSLALLAIAASGFLIAVFYGFEKMNFKVPVLSEMGKNMLLLFIIAFIFDQYVDFLADGYRDFLIANPILTMILVGVLPIVIEA</sequence>
<comment type="caution">
    <text evidence="2">The sequence shown here is derived from an EMBL/GenBank/DDBJ whole genome shotgun (WGS) entry which is preliminary data.</text>
</comment>
<protein>
    <submittedName>
        <fullName evidence="2">Uncharacterized protein</fullName>
    </submittedName>
</protein>
<feature type="transmembrane region" description="Helical" evidence="1">
    <location>
        <begin position="173"/>
        <end position="190"/>
    </location>
</feature>
<name>X1RI89_9ZZZZ</name>
<feature type="transmembrane region" description="Helical" evidence="1">
    <location>
        <begin position="28"/>
        <end position="52"/>
    </location>
</feature>
<organism evidence="2">
    <name type="scientific">marine sediment metagenome</name>
    <dbReference type="NCBI Taxonomy" id="412755"/>
    <lineage>
        <taxon>unclassified sequences</taxon>
        <taxon>metagenomes</taxon>
        <taxon>ecological metagenomes</taxon>
    </lineage>
</organism>
<evidence type="ECO:0000313" key="2">
    <source>
        <dbReference type="EMBL" id="GAI62865.1"/>
    </source>
</evidence>
<dbReference type="AlphaFoldDB" id="X1RI89"/>